<evidence type="ECO:0000313" key="1">
    <source>
        <dbReference type="EMBL" id="MCW8334593.1"/>
    </source>
</evidence>
<gene>
    <name evidence="1" type="ORF">MD483_12255</name>
</gene>
<dbReference type="EMBL" id="JAKRRX010000065">
    <property type="protein sequence ID" value="MCW8334593.1"/>
    <property type="molecule type" value="Genomic_DNA"/>
</dbReference>
<protein>
    <submittedName>
        <fullName evidence="1">Uncharacterized protein</fullName>
    </submittedName>
</protein>
<sequence length="96" mass="11296">MMYCKMALVITKQMNIREVLDQLARTKFKATCAVQFEWDQNQFSVDNGMNNVRAVVDEKRELILFCCRYPHYIDIAEELLTEFADEQALLIENLDV</sequence>
<proteinExistence type="predicted"/>
<dbReference type="AlphaFoldDB" id="A0A9X3CF15"/>
<comment type="caution">
    <text evidence="1">The sequence shown here is derived from an EMBL/GenBank/DDBJ whole genome shotgun (WGS) entry which is preliminary data.</text>
</comment>
<dbReference type="RefSeq" id="WP_265687992.1">
    <property type="nucleotide sequence ID" value="NZ_JAKRRX010000065.1"/>
</dbReference>
<keyword evidence="2" id="KW-1185">Reference proteome</keyword>
<evidence type="ECO:0000313" key="2">
    <source>
        <dbReference type="Proteomes" id="UP001155586"/>
    </source>
</evidence>
<dbReference type="Proteomes" id="UP001155586">
    <property type="component" value="Unassembled WGS sequence"/>
</dbReference>
<reference evidence="1" key="1">
    <citation type="submission" date="2022-02" db="EMBL/GenBank/DDBJ databases">
        <title>Vibrio sp. nov., a new bacterium isolated from Bohai sea, China.</title>
        <authorList>
            <person name="Yuan Y."/>
        </authorList>
    </citation>
    <scope>NUCLEOTIDE SEQUENCE</scope>
    <source>
        <strain evidence="1">DBSS07</strain>
    </source>
</reference>
<accession>A0A9X3CF15</accession>
<organism evidence="1 2">
    <name type="scientific">Vibrio paucivorans</name>
    <dbReference type="NCBI Taxonomy" id="2829489"/>
    <lineage>
        <taxon>Bacteria</taxon>
        <taxon>Pseudomonadati</taxon>
        <taxon>Pseudomonadota</taxon>
        <taxon>Gammaproteobacteria</taxon>
        <taxon>Vibrionales</taxon>
        <taxon>Vibrionaceae</taxon>
        <taxon>Vibrio</taxon>
    </lineage>
</organism>
<name>A0A9X3CF15_9VIBR</name>